<dbReference type="PRINTS" id="PR00038">
    <property type="entry name" value="HTHLUXR"/>
</dbReference>
<reference evidence="6" key="1">
    <citation type="journal article" date="2019" name="Int. J. Syst. Evol. Microbiol.">
        <title>The Global Catalogue of Microorganisms (GCM) 10K type strain sequencing project: providing services to taxonomists for standard genome sequencing and annotation.</title>
        <authorList>
            <consortium name="The Broad Institute Genomics Platform"/>
            <consortium name="The Broad Institute Genome Sequencing Center for Infectious Disease"/>
            <person name="Wu L."/>
            <person name="Ma J."/>
        </authorList>
    </citation>
    <scope>NUCLEOTIDE SEQUENCE [LARGE SCALE GENOMIC DNA]</scope>
    <source>
        <strain evidence="6">JCM 16924</strain>
    </source>
</reference>
<dbReference type="InterPro" id="IPR016032">
    <property type="entry name" value="Sig_transdc_resp-reg_C-effctor"/>
</dbReference>
<dbReference type="InterPro" id="IPR000792">
    <property type="entry name" value="Tscrpt_reg_LuxR_C"/>
</dbReference>
<dbReference type="PANTHER" id="PTHR16305:SF35">
    <property type="entry name" value="TRANSCRIPTIONAL ACTIVATOR DOMAIN"/>
    <property type="match status" value="1"/>
</dbReference>
<dbReference type="InterPro" id="IPR041664">
    <property type="entry name" value="AAA_16"/>
</dbReference>
<keyword evidence="6" id="KW-1185">Reference proteome</keyword>
<evidence type="ECO:0000256" key="1">
    <source>
        <dbReference type="ARBA" id="ARBA00022741"/>
    </source>
</evidence>
<proteinExistence type="predicted"/>
<dbReference type="Gene3D" id="1.25.40.10">
    <property type="entry name" value="Tetratricopeptide repeat domain"/>
    <property type="match status" value="1"/>
</dbReference>
<evidence type="ECO:0000259" key="4">
    <source>
        <dbReference type="PROSITE" id="PS50043"/>
    </source>
</evidence>
<evidence type="ECO:0000313" key="6">
    <source>
        <dbReference type="Proteomes" id="UP001500456"/>
    </source>
</evidence>
<evidence type="ECO:0000313" key="5">
    <source>
        <dbReference type="EMBL" id="GAA3975422.1"/>
    </source>
</evidence>
<feature type="region of interest" description="Disordered" evidence="3">
    <location>
        <begin position="507"/>
        <end position="534"/>
    </location>
</feature>
<comment type="caution">
    <text evidence="5">The sequence shown here is derived from an EMBL/GenBank/DDBJ whole genome shotgun (WGS) entry which is preliminary data.</text>
</comment>
<dbReference type="PANTHER" id="PTHR16305">
    <property type="entry name" value="TESTICULAR SOLUBLE ADENYLYL CYCLASE"/>
    <property type="match status" value="1"/>
</dbReference>
<dbReference type="SUPFAM" id="SSF46894">
    <property type="entry name" value="C-terminal effector domain of the bipartite response regulators"/>
    <property type="match status" value="1"/>
</dbReference>
<sequence>MVGRERERLLVDGVLTAVAECGAALVLRGEPGMGKTALLNYASVGASARGARVVRLCGVESESVLPFAALADLMTPFRVGLVDLPEAQRSALDVCLALAAGPPPNSLAVCAGTLNVLAAAADATPLVVLVDDLQWVDPSSRQVLLFVARRLSSERVAMVLAVRSDAPEPSASGLPGVDLAGLPTDVCAELLAGRGVAPSPQVLADLVRATGGNPLALLETVAGLNSGQLSGMRPMPELLPVGQQLRRAWTARLDKLPERTRRALALIAAGYSAAPDVLARAFSSVGLVPADVDPAHAAGLVTATGQALDLRHPLLRLVVLECLTPAARLDLYRALAGASTGEVRVWYRAAAAAGPDEEVAAALDEAAGRARERSGFGVAARALRRAAELTSDRRLRVERLLRAAVDAHLGGLPHDAAAWCDAAAAETTDPLLRADIALVRGRVLIWIGQVAPAHDQLLDAADAVRAIDPARAGKLLAEAALSAAMAGRGNLALRDADEAARLAAGPSPMQVPALPADGRHPAVSAAPSRSAVADGHGSVDAPALAGAGEGAELPVEISACASFALALTGQVTAARRWLQAARTALESADAVDTQQTLVLIGRVCGWLEDDDSARKVLTSAINAARRSGAPATLAYALGARGELDRWAGLWSAAYADATEALHWAEELHQMGAIGYSLLSLARLDAARGERALCEERIERTRREVGPLGIGSLEVYGSGTLGLVALGHGEHSVAVAYLEHARALAADGGLDNPVIVPFAADLVEAHLRTGDRDRAETVLAWLEERARSTGLAWPAAAAARGRVLLAGDGDEAEACYAVAEVAHRRREMPFEAARTRLCLGEVLRRCRRPAAARLPLLAAHATFQSLGARPWTARAAVELAAAGERPAPGTSVPSFDRLTPQELQVARTIADGMNNVETAAALFISHKTVEAHLTRVYRKLGVRSRTELTRILMSHGLVFDSPG</sequence>
<organism evidence="5 6">
    <name type="scientific">Streptomyces plumbiresistens</name>
    <dbReference type="NCBI Taxonomy" id="511811"/>
    <lineage>
        <taxon>Bacteria</taxon>
        <taxon>Bacillati</taxon>
        <taxon>Actinomycetota</taxon>
        <taxon>Actinomycetes</taxon>
        <taxon>Kitasatosporales</taxon>
        <taxon>Streptomycetaceae</taxon>
        <taxon>Streptomyces</taxon>
    </lineage>
</organism>
<dbReference type="Pfam" id="PF13191">
    <property type="entry name" value="AAA_16"/>
    <property type="match status" value="1"/>
</dbReference>
<dbReference type="InterPro" id="IPR011990">
    <property type="entry name" value="TPR-like_helical_dom_sf"/>
</dbReference>
<dbReference type="InterPro" id="IPR036388">
    <property type="entry name" value="WH-like_DNA-bd_sf"/>
</dbReference>
<name>A0ABP7Q2I7_9ACTN</name>
<feature type="compositionally biased region" description="Low complexity" evidence="3">
    <location>
        <begin position="521"/>
        <end position="533"/>
    </location>
</feature>
<dbReference type="CDD" id="cd06170">
    <property type="entry name" value="LuxR_C_like"/>
    <property type="match status" value="1"/>
</dbReference>
<dbReference type="SMART" id="SM00421">
    <property type="entry name" value="HTH_LUXR"/>
    <property type="match status" value="1"/>
</dbReference>
<protein>
    <submittedName>
        <fullName evidence="5">LuxR family transcriptional regulator</fullName>
    </submittedName>
</protein>
<evidence type="ECO:0000256" key="2">
    <source>
        <dbReference type="ARBA" id="ARBA00022840"/>
    </source>
</evidence>
<accession>A0ABP7Q2I7</accession>
<dbReference type="PROSITE" id="PS50043">
    <property type="entry name" value="HTH_LUXR_2"/>
    <property type="match status" value="1"/>
</dbReference>
<dbReference type="InterPro" id="IPR027417">
    <property type="entry name" value="P-loop_NTPase"/>
</dbReference>
<feature type="domain" description="HTH luxR-type" evidence="4">
    <location>
        <begin position="890"/>
        <end position="955"/>
    </location>
</feature>
<keyword evidence="2" id="KW-0067">ATP-binding</keyword>
<dbReference type="SUPFAM" id="SSF52540">
    <property type="entry name" value="P-loop containing nucleoside triphosphate hydrolases"/>
    <property type="match status" value="1"/>
</dbReference>
<gene>
    <name evidence="5" type="ORF">GCM10022232_03410</name>
</gene>
<dbReference type="Gene3D" id="1.10.10.10">
    <property type="entry name" value="Winged helix-like DNA-binding domain superfamily/Winged helix DNA-binding domain"/>
    <property type="match status" value="1"/>
</dbReference>
<keyword evidence="1" id="KW-0547">Nucleotide-binding</keyword>
<dbReference type="Proteomes" id="UP001500456">
    <property type="component" value="Unassembled WGS sequence"/>
</dbReference>
<dbReference type="Pfam" id="PF00196">
    <property type="entry name" value="GerE"/>
    <property type="match status" value="1"/>
</dbReference>
<evidence type="ECO:0000256" key="3">
    <source>
        <dbReference type="SAM" id="MobiDB-lite"/>
    </source>
</evidence>
<dbReference type="EMBL" id="BAAAZX010000001">
    <property type="protein sequence ID" value="GAA3975422.1"/>
    <property type="molecule type" value="Genomic_DNA"/>
</dbReference>